<evidence type="ECO:0000259" key="2">
    <source>
        <dbReference type="PROSITE" id="PS50090"/>
    </source>
</evidence>
<dbReference type="OrthoDB" id="5132974at2759"/>
<feature type="compositionally biased region" description="Polar residues" evidence="1">
    <location>
        <begin position="33"/>
        <end position="42"/>
    </location>
</feature>
<keyword evidence="4" id="KW-1185">Reference proteome</keyword>
<feature type="region of interest" description="Disordered" evidence="1">
    <location>
        <begin position="108"/>
        <end position="129"/>
    </location>
</feature>
<evidence type="ECO:0000313" key="3">
    <source>
        <dbReference type="EMBL" id="KAH7161691.1"/>
    </source>
</evidence>
<organism evidence="3 4">
    <name type="scientific">Dactylonectria macrodidyma</name>
    <dbReference type="NCBI Taxonomy" id="307937"/>
    <lineage>
        <taxon>Eukaryota</taxon>
        <taxon>Fungi</taxon>
        <taxon>Dikarya</taxon>
        <taxon>Ascomycota</taxon>
        <taxon>Pezizomycotina</taxon>
        <taxon>Sordariomycetes</taxon>
        <taxon>Hypocreomycetidae</taxon>
        <taxon>Hypocreales</taxon>
        <taxon>Nectriaceae</taxon>
        <taxon>Dactylonectria</taxon>
    </lineage>
</organism>
<accession>A0A9P9FGP1</accession>
<name>A0A9P9FGP1_9HYPO</name>
<dbReference type="SUPFAM" id="SSF46689">
    <property type="entry name" value="Homeodomain-like"/>
    <property type="match status" value="1"/>
</dbReference>
<dbReference type="AlphaFoldDB" id="A0A9P9FGP1"/>
<reference evidence="3" key="1">
    <citation type="journal article" date="2021" name="Nat. Commun.">
        <title>Genetic determinants of endophytism in the Arabidopsis root mycobiome.</title>
        <authorList>
            <person name="Mesny F."/>
            <person name="Miyauchi S."/>
            <person name="Thiergart T."/>
            <person name="Pickel B."/>
            <person name="Atanasova L."/>
            <person name="Karlsson M."/>
            <person name="Huettel B."/>
            <person name="Barry K.W."/>
            <person name="Haridas S."/>
            <person name="Chen C."/>
            <person name="Bauer D."/>
            <person name="Andreopoulos W."/>
            <person name="Pangilinan J."/>
            <person name="LaButti K."/>
            <person name="Riley R."/>
            <person name="Lipzen A."/>
            <person name="Clum A."/>
            <person name="Drula E."/>
            <person name="Henrissat B."/>
            <person name="Kohler A."/>
            <person name="Grigoriev I.V."/>
            <person name="Martin F.M."/>
            <person name="Hacquard S."/>
        </authorList>
    </citation>
    <scope>NUCLEOTIDE SEQUENCE</scope>
    <source>
        <strain evidence="3">MPI-CAGE-AT-0147</strain>
    </source>
</reference>
<proteinExistence type="predicted"/>
<evidence type="ECO:0000256" key="1">
    <source>
        <dbReference type="SAM" id="MobiDB-lite"/>
    </source>
</evidence>
<dbReference type="InterPro" id="IPR001005">
    <property type="entry name" value="SANT/Myb"/>
</dbReference>
<dbReference type="Proteomes" id="UP000738349">
    <property type="component" value="Unassembled WGS sequence"/>
</dbReference>
<gene>
    <name evidence="3" type="ORF">EDB81DRAFT_944321</name>
</gene>
<sequence length="129" mass="14581">MSRGTMKKWQQIAIDNGRQPLPEAPGRRPWMASQPTPRQNTVTELPFMERSMPKFSDSAKGKNWTPEEVKLLVSLRTQDVGWEEIQRCFPNRPIDGIKQKWFKQAQLARQAGSGQPTKTPANNAAYSGG</sequence>
<dbReference type="InterPro" id="IPR009057">
    <property type="entry name" value="Homeodomain-like_sf"/>
</dbReference>
<feature type="domain" description="Myb-like" evidence="2">
    <location>
        <begin position="56"/>
        <end position="105"/>
    </location>
</feature>
<protein>
    <recommendedName>
        <fullName evidence="2">Myb-like domain-containing protein</fullName>
    </recommendedName>
</protein>
<dbReference type="CDD" id="cd00167">
    <property type="entry name" value="SANT"/>
    <property type="match status" value="1"/>
</dbReference>
<feature type="region of interest" description="Disordered" evidence="1">
    <location>
        <begin position="1"/>
        <end position="42"/>
    </location>
</feature>
<feature type="compositionally biased region" description="Polar residues" evidence="1">
    <location>
        <begin position="112"/>
        <end position="129"/>
    </location>
</feature>
<dbReference type="EMBL" id="JAGMUV010000004">
    <property type="protein sequence ID" value="KAH7161691.1"/>
    <property type="molecule type" value="Genomic_DNA"/>
</dbReference>
<comment type="caution">
    <text evidence="3">The sequence shown here is derived from an EMBL/GenBank/DDBJ whole genome shotgun (WGS) entry which is preliminary data.</text>
</comment>
<dbReference type="PROSITE" id="PS50090">
    <property type="entry name" value="MYB_LIKE"/>
    <property type="match status" value="1"/>
</dbReference>
<evidence type="ECO:0000313" key="4">
    <source>
        <dbReference type="Proteomes" id="UP000738349"/>
    </source>
</evidence>